<reference evidence="5 6" key="1">
    <citation type="journal article" date="2015" name="Stand. Genomic Sci.">
        <title>Genomic Encyclopedia of Bacterial and Archaeal Type Strains, Phase III: the genomes of soil and plant-associated and newly described type strains.</title>
        <authorList>
            <person name="Whitman W.B."/>
            <person name="Woyke T."/>
            <person name="Klenk H.P."/>
            <person name="Zhou Y."/>
            <person name="Lilburn T.G."/>
            <person name="Beck B.J."/>
            <person name="De Vos P."/>
            <person name="Vandamme P."/>
            <person name="Eisen J.A."/>
            <person name="Garrity G."/>
            <person name="Hugenholtz P."/>
            <person name="Kyrpides N.C."/>
        </authorList>
    </citation>
    <scope>NUCLEOTIDE SEQUENCE [LARGE SCALE GENOMIC DNA]</scope>
    <source>
        <strain evidence="5 6">CGMCC 1.6858</strain>
    </source>
</reference>
<dbReference type="RefSeq" id="WP_145137114.1">
    <property type="nucleotide sequence ID" value="NZ_VLKY01000001.1"/>
</dbReference>
<evidence type="ECO:0000256" key="4">
    <source>
        <dbReference type="SAM" id="SignalP"/>
    </source>
</evidence>
<keyword evidence="3 4" id="KW-0732">Signal</keyword>
<dbReference type="OrthoDB" id="6869495at2"/>
<gene>
    <name evidence="5" type="ORF">IQ22_00355</name>
</gene>
<feature type="signal peptide" evidence="4">
    <location>
        <begin position="1"/>
        <end position="19"/>
    </location>
</feature>
<evidence type="ECO:0000256" key="3">
    <source>
        <dbReference type="ARBA" id="ARBA00022729"/>
    </source>
</evidence>
<keyword evidence="6" id="KW-1185">Reference proteome</keyword>
<protein>
    <recommendedName>
        <fullName evidence="2">Curli production assembly/transport component CsgE</fullName>
    </recommendedName>
</protein>
<proteinExistence type="predicted"/>
<dbReference type="InterPro" id="IPR018900">
    <property type="entry name" value="Curli_CsgE"/>
</dbReference>
<name>A0A562QPJ9_9PSED</name>
<evidence type="ECO:0000256" key="2">
    <source>
        <dbReference type="ARBA" id="ARBA00014024"/>
    </source>
</evidence>
<dbReference type="NCBIfam" id="NF007701">
    <property type="entry name" value="PRK10386.1"/>
    <property type="match status" value="1"/>
</dbReference>
<evidence type="ECO:0000313" key="6">
    <source>
        <dbReference type="Proteomes" id="UP000316905"/>
    </source>
</evidence>
<evidence type="ECO:0000256" key="1">
    <source>
        <dbReference type="ARBA" id="ARBA00003989"/>
    </source>
</evidence>
<dbReference type="EMBL" id="VLKY01000001">
    <property type="protein sequence ID" value="TWI58647.1"/>
    <property type="molecule type" value="Genomic_DNA"/>
</dbReference>
<feature type="chain" id="PRO_5022169172" description="Curli production assembly/transport component CsgE" evidence="4">
    <location>
        <begin position="20"/>
        <end position="131"/>
    </location>
</feature>
<accession>A0A562QPJ9</accession>
<comment type="caution">
    <text evidence="5">The sequence shown here is derived from an EMBL/GenBank/DDBJ whole genome shotgun (WGS) entry which is preliminary data.</text>
</comment>
<organism evidence="5 6">
    <name type="scientific">Pseudomonas duriflava</name>
    <dbReference type="NCBI Taxonomy" id="459528"/>
    <lineage>
        <taxon>Bacteria</taxon>
        <taxon>Pseudomonadati</taxon>
        <taxon>Pseudomonadota</taxon>
        <taxon>Gammaproteobacteria</taxon>
        <taxon>Pseudomonadales</taxon>
        <taxon>Pseudomonadaceae</taxon>
        <taxon>Pseudomonas</taxon>
    </lineage>
</organism>
<dbReference type="Pfam" id="PF10627">
    <property type="entry name" value="CsgE"/>
    <property type="match status" value="1"/>
</dbReference>
<sequence>MKRWGIGLLGVMLCISAQASNGGEDDIQGLIVDNTISRFGHDFYRYFSDRLVDTTPLDFNLVVKERPSARWGSLIWVEHNQRLVYRQFIQPNVMELKGIAYSAADQVKDTLDKQKIENLLYDAFDMDRDEL</sequence>
<dbReference type="Proteomes" id="UP000316905">
    <property type="component" value="Unassembled WGS sequence"/>
</dbReference>
<comment type="function">
    <text evidence="1">May be involved in the biogenesis of curli organelles.</text>
</comment>
<evidence type="ECO:0000313" key="5">
    <source>
        <dbReference type="EMBL" id="TWI58647.1"/>
    </source>
</evidence>
<dbReference type="AlphaFoldDB" id="A0A562QPJ9"/>